<dbReference type="InterPro" id="IPR038273">
    <property type="entry name" value="Ndc80_sf"/>
</dbReference>
<dbReference type="InterPro" id="IPR055260">
    <property type="entry name" value="Ndc80_CH"/>
</dbReference>
<organism evidence="12 13">
    <name type="scientific">Acorus calamus</name>
    <name type="common">Sweet flag</name>
    <dbReference type="NCBI Taxonomy" id="4465"/>
    <lineage>
        <taxon>Eukaryota</taxon>
        <taxon>Viridiplantae</taxon>
        <taxon>Streptophyta</taxon>
        <taxon>Embryophyta</taxon>
        <taxon>Tracheophyta</taxon>
        <taxon>Spermatophyta</taxon>
        <taxon>Magnoliopsida</taxon>
        <taxon>Liliopsida</taxon>
        <taxon>Acoraceae</taxon>
        <taxon>Acorus</taxon>
    </lineage>
</organism>
<dbReference type="PANTHER" id="PTHR46681">
    <property type="entry name" value="KINETOCHORE PROTEIN NDC80 HOMOLOG"/>
    <property type="match status" value="1"/>
</dbReference>
<proteinExistence type="inferred from homology"/>
<keyword evidence="6 8" id="KW-0131">Cell cycle</keyword>
<evidence type="ECO:0000256" key="3">
    <source>
        <dbReference type="ARBA" id="ARBA00022618"/>
    </source>
</evidence>
<comment type="subunit">
    <text evidence="8">Component of the NDC80 complex.</text>
</comment>
<dbReference type="EMBL" id="JAUJYO010000019">
    <property type="protein sequence ID" value="KAK1288570.1"/>
    <property type="molecule type" value="Genomic_DNA"/>
</dbReference>
<evidence type="ECO:0000256" key="6">
    <source>
        <dbReference type="ARBA" id="ARBA00023306"/>
    </source>
</evidence>
<comment type="function">
    <text evidence="8">Acts as a component of the essential kinetochore-associated NDC80 complex, which is required for chromosome segregation and spindle checkpoint activity.</text>
</comment>
<feature type="region of interest" description="Disordered" evidence="10">
    <location>
        <begin position="1"/>
        <end position="27"/>
    </location>
</feature>
<reference evidence="12" key="2">
    <citation type="submission" date="2023-06" db="EMBL/GenBank/DDBJ databases">
        <authorList>
            <person name="Ma L."/>
            <person name="Liu K.-W."/>
            <person name="Li Z."/>
            <person name="Hsiao Y.-Y."/>
            <person name="Qi Y."/>
            <person name="Fu T."/>
            <person name="Tang G."/>
            <person name="Zhang D."/>
            <person name="Sun W.-H."/>
            <person name="Liu D.-K."/>
            <person name="Li Y."/>
            <person name="Chen G.-Z."/>
            <person name="Liu X.-D."/>
            <person name="Liao X.-Y."/>
            <person name="Jiang Y.-T."/>
            <person name="Yu X."/>
            <person name="Hao Y."/>
            <person name="Huang J."/>
            <person name="Zhao X.-W."/>
            <person name="Ke S."/>
            <person name="Chen Y.-Y."/>
            <person name="Wu W.-L."/>
            <person name="Hsu J.-L."/>
            <person name="Lin Y.-F."/>
            <person name="Huang M.-D."/>
            <person name="Li C.-Y."/>
            <person name="Huang L."/>
            <person name="Wang Z.-W."/>
            <person name="Zhao X."/>
            <person name="Zhong W.-Y."/>
            <person name="Peng D.-H."/>
            <person name="Ahmad S."/>
            <person name="Lan S."/>
            <person name="Zhang J.-S."/>
            <person name="Tsai W.-C."/>
            <person name="Van De Peer Y."/>
            <person name="Liu Z.-J."/>
        </authorList>
    </citation>
    <scope>NUCLEOTIDE SEQUENCE</scope>
    <source>
        <strain evidence="12">CP</strain>
        <tissue evidence="12">Leaves</tissue>
    </source>
</reference>
<keyword evidence="2 8" id="KW-0158">Chromosome</keyword>
<keyword evidence="8" id="KW-0539">Nucleus</keyword>
<dbReference type="GO" id="GO:0051315">
    <property type="term" value="P:attachment of mitotic spindle microtubules to kinetochore"/>
    <property type="evidence" value="ECO:0007669"/>
    <property type="project" value="UniProtKB-UniRule"/>
</dbReference>
<keyword evidence="7 8" id="KW-0137">Centromere</keyword>
<comment type="caution">
    <text evidence="12">The sequence shown here is derived from an EMBL/GenBank/DDBJ whole genome shotgun (WGS) entry which is preliminary data.</text>
</comment>
<evidence type="ECO:0000256" key="1">
    <source>
        <dbReference type="ARBA" id="ARBA00007050"/>
    </source>
</evidence>
<dbReference type="AlphaFoldDB" id="A0AAV9CI15"/>
<dbReference type="PANTHER" id="PTHR46681:SF1">
    <property type="entry name" value="KINETOCHORE PROTEIN NDC80 HOMOLOG"/>
    <property type="match status" value="1"/>
</dbReference>
<evidence type="ECO:0000256" key="8">
    <source>
        <dbReference type="RuleBase" id="RU368072"/>
    </source>
</evidence>
<keyword evidence="4 8" id="KW-0498">Mitosis</keyword>
<feature type="domain" description="Kinetochore protein Ndc80 CH" evidence="11">
    <location>
        <begin position="58"/>
        <end position="159"/>
    </location>
</feature>
<evidence type="ECO:0000256" key="4">
    <source>
        <dbReference type="ARBA" id="ARBA00022776"/>
    </source>
</evidence>
<evidence type="ECO:0000259" key="11">
    <source>
        <dbReference type="Pfam" id="PF03801"/>
    </source>
</evidence>
<sequence>MKPGGGGGPIRWAATAATPRGRDSDASLYSNRPSFASSVARTPLATPIATPSAAPTTAAAVMRSINAYLSSRNCPVALRSPYPSNKDISDAFRFLFSRLHYPLPSNPSASLDEDILVFLQSLGYPGKLTKSALKAPSTPHAWPLVRSALHWLVQTASYADYISASPHPFASDRLLCYLSSGYSLFLSGDDLALEELDQRYIADSEAEVDANSTAVDGLERERAELEARLEAEASAPSSRAALEKKRAEFAADSWKFQAVVDSFSAKAAETERVLVEREGVLEGKEKELVAAKAEVEALRVKVGAQAVSGRDAERMRREIAAVDRDVEEAETARNAWEDKCWELDAEASRQMKELESLAVEANAAIKSLKLGCDFKYNVNMEGSSPGFVIGADYKSKLKPALTSLAEDVKKSSVAKLEEFISLQKQSQENGVALDAKRKRLAEIQSMIDEVVEHKLQAVTKQSEEETQAHERQCLGAIDLISSYKEHTLAAIAEMKKGLSGAVKEVEEMYESLPVKLGMLEGN</sequence>
<dbReference type="Gene3D" id="1.10.418.30">
    <property type="entry name" value="Ncd80 complex, Ncd80 subunit"/>
    <property type="match status" value="1"/>
</dbReference>
<dbReference type="Pfam" id="PF03801">
    <property type="entry name" value="Ndc80_HEC"/>
    <property type="match status" value="1"/>
</dbReference>
<accession>A0AAV9CI15</accession>
<gene>
    <name evidence="12" type="ORF">QJS10_CPB19g01810</name>
</gene>
<protein>
    <recommendedName>
        <fullName evidence="8">Kinetochore protein NDC80</fullName>
    </recommendedName>
</protein>
<evidence type="ECO:0000313" key="13">
    <source>
        <dbReference type="Proteomes" id="UP001180020"/>
    </source>
</evidence>
<dbReference type="GO" id="GO:0031262">
    <property type="term" value="C:Ndc80 complex"/>
    <property type="evidence" value="ECO:0007669"/>
    <property type="project" value="UniProtKB-UniRule"/>
</dbReference>
<name>A0AAV9CI15_ACOCL</name>
<reference evidence="12" key="1">
    <citation type="journal article" date="2023" name="Nat. Commun.">
        <title>Diploid and tetraploid genomes of Acorus and the evolution of monocots.</title>
        <authorList>
            <person name="Ma L."/>
            <person name="Liu K.W."/>
            <person name="Li Z."/>
            <person name="Hsiao Y.Y."/>
            <person name="Qi Y."/>
            <person name="Fu T."/>
            <person name="Tang G.D."/>
            <person name="Zhang D."/>
            <person name="Sun W.H."/>
            <person name="Liu D.K."/>
            <person name="Li Y."/>
            <person name="Chen G.Z."/>
            <person name="Liu X.D."/>
            <person name="Liao X.Y."/>
            <person name="Jiang Y.T."/>
            <person name="Yu X."/>
            <person name="Hao Y."/>
            <person name="Huang J."/>
            <person name="Zhao X.W."/>
            <person name="Ke S."/>
            <person name="Chen Y.Y."/>
            <person name="Wu W.L."/>
            <person name="Hsu J.L."/>
            <person name="Lin Y.F."/>
            <person name="Huang M.D."/>
            <person name="Li C.Y."/>
            <person name="Huang L."/>
            <person name="Wang Z.W."/>
            <person name="Zhao X."/>
            <person name="Zhong W.Y."/>
            <person name="Peng D.H."/>
            <person name="Ahmad S."/>
            <person name="Lan S."/>
            <person name="Zhang J.S."/>
            <person name="Tsai W.C."/>
            <person name="Van de Peer Y."/>
            <person name="Liu Z.J."/>
        </authorList>
    </citation>
    <scope>NUCLEOTIDE SEQUENCE</scope>
    <source>
        <strain evidence="12">CP</strain>
    </source>
</reference>
<comment type="similarity">
    <text evidence="1 8">Belongs to the NDC80/HEC1 family.</text>
</comment>
<evidence type="ECO:0000256" key="9">
    <source>
        <dbReference type="SAM" id="Coils"/>
    </source>
</evidence>
<feature type="coiled-coil region" evidence="9">
    <location>
        <begin position="281"/>
        <end position="346"/>
    </location>
</feature>
<keyword evidence="13" id="KW-1185">Reference proteome</keyword>
<evidence type="ECO:0000256" key="5">
    <source>
        <dbReference type="ARBA" id="ARBA00023054"/>
    </source>
</evidence>
<keyword evidence="5 9" id="KW-0175">Coiled coil</keyword>
<dbReference type="GO" id="GO:0051301">
    <property type="term" value="P:cell division"/>
    <property type="evidence" value="ECO:0007669"/>
    <property type="project" value="UniProtKB-UniRule"/>
</dbReference>
<dbReference type="Proteomes" id="UP001180020">
    <property type="component" value="Unassembled WGS sequence"/>
</dbReference>
<dbReference type="GO" id="GO:0005634">
    <property type="term" value="C:nucleus"/>
    <property type="evidence" value="ECO:0007669"/>
    <property type="project" value="UniProtKB-SubCell"/>
</dbReference>
<dbReference type="InterPro" id="IPR055307">
    <property type="entry name" value="NDC80_plants"/>
</dbReference>
<keyword evidence="8" id="KW-0995">Kinetochore</keyword>
<comment type="subcellular location">
    <subcellularLocation>
        <location evidence="8">Chromosome</location>
        <location evidence="8">Centromere</location>
        <location evidence="8">Kinetochore</location>
    </subcellularLocation>
    <subcellularLocation>
        <location evidence="8">Nucleus</location>
    </subcellularLocation>
</comment>
<evidence type="ECO:0000256" key="7">
    <source>
        <dbReference type="ARBA" id="ARBA00023328"/>
    </source>
</evidence>
<evidence type="ECO:0000313" key="12">
    <source>
        <dbReference type="EMBL" id="KAK1288570.1"/>
    </source>
</evidence>
<feature type="coiled-coil region" evidence="9">
    <location>
        <begin position="201"/>
        <end position="235"/>
    </location>
</feature>
<keyword evidence="3 8" id="KW-0132">Cell division</keyword>
<evidence type="ECO:0000256" key="2">
    <source>
        <dbReference type="ARBA" id="ARBA00022454"/>
    </source>
</evidence>
<evidence type="ECO:0000256" key="10">
    <source>
        <dbReference type="SAM" id="MobiDB-lite"/>
    </source>
</evidence>